<dbReference type="PANTHER" id="PTHR23526:SF2">
    <property type="entry name" value="MAJOR FACILITATOR SUPERFAMILY (MFS) PROFILE DOMAIN-CONTAINING PROTEIN"/>
    <property type="match status" value="1"/>
</dbReference>
<dbReference type="InterPro" id="IPR036259">
    <property type="entry name" value="MFS_trans_sf"/>
</dbReference>
<evidence type="ECO:0000256" key="3">
    <source>
        <dbReference type="ARBA" id="ARBA00022692"/>
    </source>
</evidence>
<dbReference type="RefSeq" id="WP_006446885.1">
    <property type="nucleotide sequence ID" value="NZ_BSRA01000014.1"/>
</dbReference>
<keyword evidence="5 6" id="KW-0472">Membrane</keyword>
<feature type="transmembrane region" description="Helical" evidence="6">
    <location>
        <begin position="27"/>
        <end position="48"/>
    </location>
</feature>
<evidence type="ECO:0000256" key="5">
    <source>
        <dbReference type="ARBA" id="ARBA00023136"/>
    </source>
</evidence>
<sequence>MGKALSHSESVTYRLGMQMRRETWRNFQIDFGGSVLFALFNVVVNQFYAPMAIRHGATNLDVGLLSAAPAIGMLLSPLWAGLMGQRSPKPFVLWPLTIGRMSVVIAGMFLSPLVFVLISFVVNFMNGIQAPAYPSLLTRVYPPQLRGRLMGYVRVAQGFLLIPLAYVVGIWSQATGDRWPLILAALFGTASVILFCRVREVEPRPETNENLLSAPRRSFLTSARRQWLLVRENRALALFLAATTATGFGNLLAGPIYQIYQVHRLNLSNDQIGMTRVAYYIALLVAYFVLGWLIDKSSPRLAMFVGMLAYTLAPLLYVVFGSYFGVIVSCMFLGVGDAAWDIGCMAYIFKVTPGREATAFGLHYLLFGIRGTIAPILSTALTHNMSLSAVFLASTAVSALGVALFCLPQRPPTLPSGTSSVSEVS</sequence>
<keyword evidence="2" id="KW-0813">Transport</keyword>
<dbReference type="InterPro" id="IPR052528">
    <property type="entry name" value="Sugar_transport-like"/>
</dbReference>
<reference evidence="8" key="3">
    <citation type="submission" date="2023-02" db="EMBL/GenBank/DDBJ databases">
        <title>Proposal of a novel subspecies: Alicyclobacillus hesperidum subspecies aegle.</title>
        <authorList>
            <person name="Goto K."/>
            <person name="Fujii T."/>
            <person name="Yasui K."/>
            <person name="Mochida K."/>
            <person name="Kato-Tanaka Y."/>
            <person name="Morohoshi S."/>
            <person name="An S.Y."/>
            <person name="Kasai H."/>
            <person name="Yokota A."/>
        </authorList>
    </citation>
    <scope>NUCLEOTIDE SEQUENCE</scope>
    <source>
        <strain evidence="8">DSM 12766</strain>
    </source>
</reference>
<keyword evidence="4 6" id="KW-1133">Transmembrane helix</keyword>
<dbReference type="Proteomes" id="UP000182589">
    <property type="component" value="Unassembled WGS sequence"/>
</dbReference>
<evidence type="ECO:0000313" key="10">
    <source>
        <dbReference type="Proteomes" id="UP000182589"/>
    </source>
</evidence>
<evidence type="ECO:0000256" key="1">
    <source>
        <dbReference type="ARBA" id="ARBA00004651"/>
    </source>
</evidence>
<feature type="transmembrane region" description="Helical" evidence="6">
    <location>
        <begin position="301"/>
        <end position="320"/>
    </location>
</feature>
<dbReference type="Pfam" id="PF07690">
    <property type="entry name" value="MFS_1"/>
    <property type="match status" value="1"/>
</dbReference>
<feature type="transmembrane region" description="Helical" evidence="6">
    <location>
        <begin position="277"/>
        <end position="294"/>
    </location>
</feature>
<comment type="subcellular location">
    <subcellularLocation>
        <location evidence="1">Cell membrane</location>
        <topology evidence="1">Multi-pass membrane protein</topology>
    </subcellularLocation>
</comment>
<feature type="transmembrane region" description="Helical" evidence="6">
    <location>
        <begin position="235"/>
        <end position="257"/>
    </location>
</feature>
<evidence type="ECO:0000256" key="2">
    <source>
        <dbReference type="ARBA" id="ARBA00022448"/>
    </source>
</evidence>
<keyword evidence="3 6" id="KW-0812">Transmembrane</keyword>
<feature type="transmembrane region" description="Helical" evidence="6">
    <location>
        <begin position="387"/>
        <end position="407"/>
    </location>
</feature>
<protein>
    <submittedName>
        <fullName evidence="9">Sugar phosphate permease</fullName>
    </submittedName>
</protein>
<dbReference type="InterPro" id="IPR011701">
    <property type="entry name" value="MFS"/>
</dbReference>
<feature type="transmembrane region" description="Helical" evidence="6">
    <location>
        <begin position="102"/>
        <end position="128"/>
    </location>
</feature>
<dbReference type="GO" id="GO:0022857">
    <property type="term" value="F:transmembrane transporter activity"/>
    <property type="evidence" value="ECO:0007669"/>
    <property type="project" value="InterPro"/>
</dbReference>
<dbReference type="AlphaFoldDB" id="A0A1H2UXB5"/>
<dbReference type="GO" id="GO:0005886">
    <property type="term" value="C:plasma membrane"/>
    <property type="evidence" value="ECO:0007669"/>
    <property type="project" value="UniProtKB-SubCell"/>
</dbReference>
<reference evidence="9" key="1">
    <citation type="submission" date="2016-10" db="EMBL/GenBank/DDBJ databases">
        <authorList>
            <person name="de Groot N.N."/>
        </authorList>
    </citation>
    <scope>NUCLEOTIDE SEQUENCE [LARGE SCALE GENOMIC DNA]</scope>
    <source>
        <strain evidence="9">DSM 12489</strain>
    </source>
</reference>
<evidence type="ECO:0000313" key="9">
    <source>
        <dbReference type="EMBL" id="SDW60648.1"/>
    </source>
</evidence>
<evidence type="ECO:0000256" key="4">
    <source>
        <dbReference type="ARBA" id="ARBA00022989"/>
    </source>
</evidence>
<evidence type="ECO:0000259" key="7">
    <source>
        <dbReference type="PROSITE" id="PS50850"/>
    </source>
</evidence>
<feature type="transmembrane region" description="Helical" evidence="6">
    <location>
        <begin position="149"/>
        <end position="172"/>
    </location>
</feature>
<dbReference type="EMBL" id="FNOJ01000009">
    <property type="protein sequence ID" value="SDW60648.1"/>
    <property type="molecule type" value="Genomic_DNA"/>
</dbReference>
<evidence type="ECO:0000313" key="8">
    <source>
        <dbReference type="EMBL" id="GLV14601.1"/>
    </source>
</evidence>
<gene>
    <name evidence="8" type="ORF">Heshes_22850</name>
    <name evidence="9" type="ORF">SAMN04489725_10944</name>
</gene>
<dbReference type="Proteomes" id="UP001157137">
    <property type="component" value="Unassembled WGS sequence"/>
</dbReference>
<feature type="transmembrane region" description="Helical" evidence="6">
    <location>
        <begin position="361"/>
        <end position="381"/>
    </location>
</feature>
<feature type="domain" description="Major facilitator superfamily (MFS) profile" evidence="7">
    <location>
        <begin position="235"/>
        <end position="425"/>
    </location>
</feature>
<organism evidence="9 10">
    <name type="scientific">Alicyclobacillus hesperidum</name>
    <dbReference type="NCBI Taxonomy" id="89784"/>
    <lineage>
        <taxon>Bacteria</taxon>
        <taxon>Bacillati</taxon>
        <taxon>Bacillota</taxon>
        <taxon>Bacilli</taxon>
        <taxon>Bacillales</taxon>
        <taxon>Alicyclobacillaceae</taxon>
        <taxon>Alicyclobacillus</taxon>
    </lineage>
</organism>
<dbReference type="STRING" id="89784.SAMN04489725_10944"/>
<dbReference type="PROSITE" id="PS50850">
    <property type="entry name" value="MFS"/>
    <property type="match status" value="1"/>
</dbReference>
<feature type="transmembrane region" description="Helical" evidence="6">
    <location>
        <begin position="178"/>
        <end position="196"/>
    </location>
</feature>
<keyword evidence="10" id="KW-1185">Reference proteome</keyword>
<dbReference type="InterPro" id="IPR020846">
    <property type="entry name" value="MFS_dom"/>
</dbReference>
<dbReference type="Gene3D" id="1.20.1250.20">
    <property type="entry name" value="MFS general substrate transporter like domains"/>
    <property type="match status" value="2"/>
</dbReference>
<reference evidence="10" key="2">
    <citation type="submission" date="2016-10" db="EMBL/GenBank/DDBJ databases">
        <authorList>
            <person name="Varghese N."/>
        </authorList>
    </citation>
    <scope>NUCLEOTIDE SEQUENCE [LARGE SCALE GENOMIC DNA]</scope>
    <source>
        <strain evidence="10">DSM 12489</strain>
    </source>
</reference>
<dbReference type="SUPFAM" id="SSF103473">
    <property type="entry name" value="MFS general substrate transporter"/>
    <property type="match status" value="1"/>
</dbReference>
<dbReference type="EMBL" id="BSRA01000014">
    <property type="protein sequence ID" value="GLV14601.1"/>
    <property type="molecule type" value="Genomic_DNA"/>
</dbReference>
<dbReference type="PANTHER" id="PTHR23526">
    <property type="entry name" value="INTEGRAL MEMBRANE TRANSPORT PROTEIN-RELATED"/>
    <property type="match status" value="1"/>
</dbReference>
<name>A0A1H2UXB5_9BACL</name>
<evidence type="ECO:0000256" key="6">
    <source>
        <dbReference type="SAM" id="Phobius"/>
    </source>
</evidence>
<accession>A0A1H2UXB5</accession>
<proteinExistence type="predicted"/>
<feature type="transmembrane region" description="Helical" evidence="6">
    <location>
        <begin position="326"/>
        <end position="349"/>
    </location>
</feature>
<feature type="transmembrane region" description="Helical" evidence="6">
    <location>
        <begin position="60"/>
        <end position="82"/>
    </location>
</feature>